<comment type="caution">
    <text evidence="1">The sequence shown here is derived from an EMBL/GenBank/DDBJ whole genome shotgun (WGS) entry which is preliminary data.</text>
</comment>
<sequence length="128" mass="14012">MDPLPPAMAPATSPAHPAMSEEITLGVTIERVVPIQDMEISTVDAKLSDTRADLVPKLERNLRLENRRVGPYRIYIRNHEGYSHWLSGAKTVGQCIETSTGAKPADYVVVIHEIDPTMLSASACCTIL</sequence>
<keyword evidence="2" id="KW-1185">Reference proteome</keyword>
<organism evidence="1 2">
    <name type="scientific">Coemansia helicoidea</name>
    <dbReference type="NCBI Taxonomy" id="1286919"/>
    <lineage>
        <taxon>Eukaryota</taxon>
        <taxon>Fungi</taxon>
        <taxon>Fungi incertae sedis</taxon>
        <taxon>Zoopagomycota</taxon>
        <taxon>Kickxellomycotina</taxon>
        <taxon>Kickxellomycetes</taxon>
        <taxon>Kickxellales</taxon>
        <taxon>Kickxellaceae</taxon>
        <taxon>Coemansia</taxon>
    </lineage>
</organism>
<dbReference type="Proteomes" id="UP001140087">
    <property type="component" value="Unassembled WGS sequence"/>
</dbReference>
<gene>
    <name evidence="1" type="ORF">H4R21_004169</name>
</gene>
<name>A0ACC1KYU0_9FUNG</name>
<dbReference type="EMBL" id="JANBUN010001508">
    <property type="protein sequence ID" value="KAJ2797814.1"/>
    <property type="molecule type" value="Genomic_DNA"/>
</dbReference>
<protein>
    <submittedName>
        <fullName evidence="1">Uncharacterized protein</fullName>
    </submittedName>
</protein>
<evidence type="ECO:0000313" key="1">
    <source>
        <dbReference type="EMBL" id="KAJ2797814.1"/>
    </source>
</evidence>
<reference evidence="1" key="1">
    <citation type="submission" date="2022-07" db="EMBL/GenBank/DDBJ databases">
        <title>Phylogenomic reconstructions and comparative analyses of Kickxellomycotina fungi.</title>
        <authorList>
            <person name="Reynolds N.K."/>
            <person name="Stajich J.E."/>
            <person name="Barry K."/>
            <person name="Grigoriev I.V."/>
            <person name="Crous P."/>
            <person name="Smith M.E."/>
        </authorList>
    </citation>
    <scope>NUCLEOTIDE SEQUENCE</scope>
    <source>
        <strain evidence="1">BCRC 34780</strain>
    </source>
</reference>
<proteinExistence type="predicted"/>
<accession>A0ACC1KYU0</accession>
<evidence type="ECO:0000313" key="2">
    <source>
        <dbReference type="Proteomes" id="UP001140087"/>
    </source>
</evidence>